<dbReference type="SMR" id="A0A0P0FAJ0"/>
<dbReference type="Proteomes" id="UP001156218">
    <property type="component" value="Chromosome"/>
</dbReference>
<dbReference type="Proteomes" id="UP000460317">
    <property type="component" value="Unassembled WGS sequence"/>
</dbReference>
<dbReference type="GeneID" id="60926839"/>
<evidence type="ECO:0000313" key="5">
    <source>
        <dbReference type="EMBL" id="KAB4452002.1"/>
    </source>
</evidence>
<dbReference type="EMBL" id="CZAP01000001">
    <property type="protein sequence ID" value="CUO89340.1"/>
    <property type="molecule type" value="Genomic_DNA"/>
</dbReference>
<evidence type="ECO:0000313" key="17">
    <source>
        <dbReference type="Proteomes" id="UP000284785"/>
    </source>
</evidence>
<dbReference type="RefSeq" id="WP_008761537.1">
    <property type="nucleotide sequence ID" value="NZ_AP022660.1"/>
</dbReference>
<dbReference type="Proteomes" id="UP000488521">
    <property type="component" value="Unassembled WGS sequence"/>
</dbReference>
<dbReference type="EMBL" id="WCRY01000013">
    <property type="protein sequence ID" value="KAB4480804.1"/>
    <property type="molecule type" value="Genomic_DNA"/>
</dbReference>
<evidence type="ECO:0000313" key="13">
    <source>
        <dbReference type="EMBL" id="UYU73231.1"/>
    </source>
</evidence>
<evidence type="ECO:0000313" key="11">
    <source>
        <dbReference type="EMBL" id="RHL62331.1"/>
    </source>
</evidence>
<evidence type="ECO:0000313" key="15">
    <source>
        <dbReference type="Proteomes" id="UP000095576"/>
    </source>
</evidence>
<evidence type="ECO:0000313" key="20">
    <source>
        <dbReference type="Proteomes" id="UP000460317"/>
    </source>
</evidence>
<evidence type="ECO:0000313" key="4">
    <source>
        <dbReference type="EMBL" id="CUO89340.1"/>
    </source>
</evidence>
<dbReference type="EMBL" id="WCSB01000010">
    <property type="protein sequence ID" value="KAB4452002.1"/>
    <property type="molecule type" value="Genomic_DNA"/>
</dbReference>
<dbReference type="Proteomes" id="UP000436858">
    <property type="component" value="Unassembled WGS sequence"/>
</dbReference>
<reference evidence="4 15" key="1">
    <citation type="submission" date="2015-09" db="EMBL/GenBank/DDBJ databases">
        <authorList>
            <consortium name="Pathogen Informatics"/>
        </authorList>
    </citation>
    <scope>NUCLEOTIDE SEQUENCE [LARGE SCALE GENOMIC DNA]</scope>
    <source>
        <strain evidence="4 15">2789STDY5834899</strain>
    </source>
</reference>
<feature type="signal peptide" evidence="1">
    <location>
        <begin position="1"/>
        <end position="23"/>
    </location>
</feature>
<dbReference type="Proteomes" id="UP000283616">
    <property type="component" value="Unassembled WGS sequence"/>
</dbReference>
<dbReference type="Proteomes" id="UP001162960">
    <property type="component" value="Chromosome"/>
</dbReference>
<dbReference type="EMBL" id="QROV01000005">
    <property type="protein sequence ID" value="RHL62331.1"/>
    <property type="molecule type" value="Genomic_DNA"/>
</dbReference>
<reference evidence="9" key="6">
    <citation type="submission" date="2021-07" db="EMBL/GenBank/DDBJ databases">
        <title>Comparative genomics of Bacteroides fragilis group isolates reveals species-dependent resistance mechanisms and validates clinical tools for resistance prediction.</title>
        <authorList>
            <person name="Wallace M.J."/>
            <person name="Jean S."/>
            <person name="Wallace M.A."/>
            <person name="Carey-Ann B.D."/>
            <person name="Dantas G."/>
        </authorList>
    </citation>
    <scope>NUCLEOTIDE SEQUENCE</scope>
    <source>
        <strain evidence="9">BJH_160</strain>
    </source>
</reference>
<reference evidence="12 23" key="5">
    <citation type="submission" date="2021-06" db="EMBL/GenBank/DDBJ databases">
        <title>Interrogation of the integrated mobile genetic elements in gut-associated Bacteroides with a consensus prediction approach.</title>
        <authorList>
            <person name="Campbell D.E."/>
            <person name="Leigh J.R."/>
            <person name="Kim T."/>
            <person name="England W."/>
            <person name="Whitaker R.J."/>
            <person name="Degnan P.H."/>
        </authorList>
    </citation>
    <scope>NUCLEOTIDE SEQUENCE</scope>
    <source>
        <strain evidence="14">VPI-3443</strain>
        <strain evidence="13">VPI-BTDOT2</strain>
        <strain evidence="12 23">WAL8669</strain>
    </source>
</reference>
<dbReference type="InterPro" id="IPR024311">
    <property type="entry name" value="Lipocalin-like"/>
</dbReference>
<protein>
    <submittedName>
        <fullName evidence="5">Lipocalin family protein</fullName>
    </submittedName>
    <submittedName>
        <fullName evidence="4">Lipocalin-like</fullName>
    </submittedName>
</protein>
<dbReference type="EMBL" id="CP083681">
    <property type="protein sequence ID" value="UYU73231.1"/>
    <property type="molecule type" value="Genomic_DNA"/>
</dbReference>
<dbReference type="Proteomes" id="UP001200544">
    <property type="component" value="Unassembled WGS sequence"/>
</dbReference>
<proteinExistence type="predicted"/>
<evidence type="ECO:0000313" key="19">
    <source>
        <dbReference type="Proteomes" id="UP000436858"/>
    </source>
</evidence>
<evidence type="ECO:0000313" key="9">
    <source>
        <dbReference type="EMBL" id="MCE9237304.1"/>
    </source>
</evidence>
<dbReference type="Proteomes" id="UP000436825">
    <property type="component" value="Unassembled WGS sequence"/>
</dbReference>
<gene>
    <name evidence="3" type="ORF">BatF92_21460</name>
    <name evidence="11" type="ORF">DW011_05620</name>
    <name evidence="10" type="ORF">DW780_08205</name>
    <name evidence="4" type="ORF">ERS852511_00486</name>
    <name evidence="7" type="ORF">GAN59_02480</name>
    <name evidence="6" type="ORF">GAN75_08410</name>
    <name evidence="8" type="ORF">GAN91_14440</name>
    <name evidence="5" type="ORF">GAN93_12855</name>
    <name evidence="9" type="ORF">K0H07_09080</name>
    <name evidence="13" type="ORF">KQP59_09030</name>
    <name evidence="12" type="ORF">KQP68_08945</name>
    <name evidence="14" type="ORF">KQP74_20015</name>
</gene>
<evidence type="ECO:0000313" key="18">
    <source>
        <dbReference type="Proteomes" id="UP000436825"/>
    </source>
</evidence>
<evidence type="ECO:0000259" key="2">
    <source>
        <dbReference type="Pfam" id="PF12702"/>
    </source>
</evidence>
<evidence type="ECO:0000313" key="23">
    <source>
        <dbReference type="Proteomes" id="UP001156218"/>
    </source>
</evidence>
<evidence type="ECO:0000313" key="14">
    <source>
        <dbReference type="EMBL" id="UYU90200.1"/>
    </source>
</evidence>
<dbReference type="EMBL" id="CP083685">
    <property type="protein sequence ID" value="UYU90200.1"/>
    <property type="molecule type" value="Genomic_DNA"/>
</dbReference>
<feature type="chain" id="PRO_5014519520" evidence="1">
    <location>
        <begin position="24"/>
        <end position="115"/>
    </location>
</feature>
<evidence type="ECO:0000256" key="1">
    <source>
        <dbReference type="SAM" id="SignalP"/>
    </source>
</evidence>
<dbReference type="Proteomes" id="UP001156216">
    <property type="component" value="Chromosome"/>
</dbReference>
<accession>A0A0P0FAJ0</accession>
<sequence length="115" mass="12277">MKKKMLAATLLMGLLAACGGNSASIVGSWVEPVPGLEGQVQGIKMEEGGVASSVNMATLVYESWKQEGTKLILTGKSIGNGQTIEFVDTMDIKRLTADSLVLDNQGMEIRYAKQK</sequence>
<evidence type="ECO:0000313" key="8">
    <source>
        <dbReference type="EMBL" id="KAB4480804.1"/>
    </source>
</evidence>
<dbReference type="PATRIC" id="fig|818.23.peg.2577"/>
<keyword evidence="1" id="KW-0732">Signal</keyword>
<dbReference type="OMA" id="GMEIRYA"/>
<dbReference type="Proteomes" id="UP000500882">
    <property type="component" value="Chromosome"/>
</dbReference>
<dbReference type="PROSITE" id="PS51257">
    <property type="entry name" value="PROKAR_LIPOPROTEIN"/>
    <property type="match status" value="1"/>
</dbReference>
<dbReference type="EMBL" id="AP022660">
    <property type="protein sequence ID" value="BCA50204.1"/>
    <property type="molecule type" value="Genomic_DNA"/>
</dbReference>
<dbReference type="Proteomes" id="UP000284785">
    <property type="component" value="Unassembled WGS sequence"/>
</dbReference>
<evidence type="ECO:0000313" key="22">
    <source>
        <dbReference type="Proteomes" id="UP000500882"/>
    </source>
</evidence>
<evidence type="ECO:0000313" key="10">
    <source>
        <dbReference type="EMBL" id="RHD89316.1"/>
    </source>
</evidence>
<evidence type="ECO:0000313" key="7">
    <source>
        <dbReference type="EMBL" id="KAB4477815.1"/>
    </source>
</evidence>
<feature type="domain" description="Lipocalin-like" evidence="2">
    <location>
        <begin position="22"/>
        <end position="114"/>
    </location>
</feature>
<organism evidence="10 17">
    <name type="scientific">Bacteroides thetaiotaomicron</name>
    <dbReference type="NCBI Taxonomy" id="818"/>
    <lineage>
        <taxon>Bacteria</taxon>
        <taxon>Pseudomonadati</taxon>
        <taxon>Bacteroidota</taxon>
        <taxon>Bacteroidia</taxon>
        <taxon>Bacteroidales</taxon>
        <taxon>Bacteroidaceae</taxon>
        <taxon>Bacteroides</taxon>
    </lineage>
</organism>
<dbReference type="EMBL" id="CP083680">
    <property type="protein sequence ID" value="UYU68384.1"/>
    <property type="molecule type" value="Genomic_DNA"/>
</dbReference>
<dbReference type="Pfam" id="PF12702">
    <property type="entry name" value="Lipocalin_3"/>
    <property type="match status" value="1"/>
</dbReference>
<reference evidence="18 19" key="3">
    <citation type="journal article" date="2019" name="Nat. Med.">
        <title>A library of human gut bacterial isolates paired with longitudinal multiomics data enables mechanistic microbiome research.</title>
        <authorList>
            <person name="Poyet M."/>
            <person name="Groussin M."/>
            <person name="Gibbons S.M."/>
            <person name="Avila-Pacheco J."/>
            <person name="Jiang X."/>
            <person name="Kearney S.M."/>
            <person name="Perrotta A.R."/>
            <person name="Berdy B."/>
            <person name="Zhao S."/>
            <person name="Lieberman T.D."/>
            <person name="Swanson P.K."/>
            <person name="Smith M."/>
            <person name="Roesemann S."/>
            <person name="Alexander J.E."/>
            <person name="Rich S.A."/>
            <person name="Livny J."/>
            <person name="Vlamakis H."/>
            <person name="Clish C."/>
            <person name="Bullock K."/>
            <person name="Deik A."/>
            <person name="Scott J."/>
            <person name="Pierce K.A."/>
            <person name="Xavier R.J."/>
            <person name="Alm E.J."/>
        </authorList>
    </citation>
    <scope>NUCLEOTIDE SEQUENCE [LARGE SCALE GENOMIC DNA]</scope>
    <source>
        <strain evidence="7 21">BIOML-A156</strain>
        <strain evidence="6 18">BIOML-A160</strain>
        <strain evidence="8 19">BIOML-A162</strain>
        <strain evidence="5 20">BIOML-A165</strain>
    </source>
</reference>
<evidence type="ECO:0000313" key="21">
    <source>
        <dbReference type="Proteomes" id="UP000488521"/>
    </source>
</evidence>
<dbReference type="AlphaFoldDB" id="A0A0P0FAJ0"/>
<evidence type="ECO:0000313" key="3">
    <source>
        <dbReference type="EMBL" id="BCA50204.1"/>
    </source>
</evidence>
<dbReference type="EMBL" id="JAHYQA010000004">
    <property type="protein sequence ID" value="MCE9237304.1"/>
    <property type="molecule type" value="Genomic_DNA"/>
</dbReference>
<dbReference type="EMBL" id="WCRS01000002">
    <property type="protein sequence ID" value="KAB4477815.1"/>
    <property type="molecule type" value="Genomic_DNA"/>
</dbReference>
<dbReference type="Gene3D" id="2.40.128.280">
    <property type="match status" value="1"/>
</dbReference>
<reference evidence="3 22" key="4">
    <citation type="submission" date="2020-02" db="EMBL/GenBank/DDBJ databases">
        <title>Whole-genome sequencing and comparative analysis of the genomes of Bacteroides thetaiotaomicron and Escherichia coli isolated from a healthy resident in Vietnam.</title>
        <authorList>
            <person name="Mohsin M."/>
            <person name="Tanaka K."/>
            <person name="Kawahara R."/>
            <person name="Kondo S."/>
            <person name="Noguchi H."/>
            <person name="Motooka D."/>
            <person name="Nakamura S."/>
            <person name="Khong D.T."/>
            <person name="Nguyen T.N."/>
            <person name="Tran H.T."/>
            <person name="Yamamoto Y."/>
        </authorList>
    </citation>
    <scope>NUCLEOTIDE SEQUENCE [LARGE SCALE GENOMIC DNA]</scope>
    <source>
        <strain evidence="3 22">F9-2</strain>
    </source>
</reference>
<dbReference type="Proteomes" id="UP000095576">
    <property type="component" value="Unassembled WGS sequence"/>
</dbReference>
<dbReference type="KEGG" id="btho:Btheta7330_02499"/>
<evidence type="ECO:0000313" key="16">
    <source>
        <dbReference type="Proteomes" id="UP000283616"/>
    </source>
</evidence>
<evidence type="ECO:0000313" key="6">
    <source>
        <dbReference type="EMBL" id="KAB4457388.1"/>
    </source>
</evidence>
<evidence type="ECO:0000313" key="12">
    <source>
        <dbReference type="EMBL" id="UYU68384.1"/>
    </source>
</evidence>
<reference evidence="16 17" key="2">
    <citation type="submission" date="2018-08" db="EMBL/GenBank/DDBJ databases">
        <title>A genome reference for cultivated species of the human gut microbiota.</title>
        <authorList>
            <person name="Zou Y."/>
            <person name="Xue W."/>
            <person name="Luo G."/>
        </authorList>
    </citation>
    <scope>NUCLEOTIDE SEQUENCE [LARGE SCALE GENOMIC DNA]</scope>
    <source>
        <strain evidence="11 16">AF37-12</strain>
        <strain evidence="10 17">AM30-26</strain>
    </source>
</reference>
<name>A0A0P0FAJ0_BACT4</name>
<dbReference type="EMBL" id="WCRW01000004">
    <property type="protein sequence ID" value="KAB4457388.1"/>
    <property type="molecule type" value="Genomic_DNA"/>
</dbReference>
<dbReference type="EMBL" id="QSJP01000005">
    <property type="protein sequence ID" value="RHD89316.1"/>
    <property type="molecule type" value="Genomic_DNA"/>
</dbReference>
<dbReference type="DNASU" id="1074183"/>